<reference evidence="1 2" key="1">
    <citation type="journal article" date="2018" name="Front. Plant Sci.">
        <title>Red Clover (Trifolium pratense) and Zigzag Clover (T. medium) - A Picture of Genomic Similarities and Differences.</title>
        <authorList>
            <person name="Dluhosova J."/>
            <person name="Istvanek J."/>
            <person name="Nedelnik J."/>
            <person name="Repkova J."/>
        </authorList>
    </citation>
    <scope>NUCLEOTIDE SEQUENCE [LARGE SCALE GENOMIC DNA]</scope>
    <source>
        <strain evidence="2">cv. 10/8</strain>
        <tissue evidence="1">Leaf</tissue>
    </source>
</reference>
<keyword evidence="2" id="KW-1185">Reference proteome</keyword>
<comment type="caution">
    <text evidence="1">The sequence shown here is derived from an EMBL/GenBank/DDBJ whole genome shotgun (WGS) entry which is preliminary data.</text>
</comment>
<dbReference type="AlphaFoldDB" id="A0A392PA98"/>
<proteinExistence type="predicted"/>
<accession>A0A392PA98</accession>
<name>A0A392PA98_9FABA</name>
<dbReference type="EMBL" id="LXQA010068930">
    <property type="protein sequence ID" value="MCI08409.1"/>
    <property type="molecule type" value="Genomic_DNA"/>
</dbReference>
<sequence length="34" mass="3963">MDLRENCGDEYGGRILSEMRNGDSDVNFRLWGKE</sequence>
<dbReference type="Proteomes" id="UP000265520">
    <property type="component" value="Unassembled WGS sequence"/>
</dbReference>
<evidence type="ECO:0000313" key="1">
    <source>
        <dbReference type="EMBL" id="MCI08409.1"/>
    </source>
</evidence>
<evidence type="ECO:0000313" key="2">
    <source>
        <dbReference type="Proteomes" id="UP000265520"/>
    </source>
</evidence>
<protein>
    <submittedName>
        <fullName evidence="1">Uncharacterized protein</fullName>
    </submittedName>
</protein>
<organism evidence="1 2">
    <name type="scientific">Trifolium medium</name>
    <dbReference type="NCBI Taxonomy" id="97028"/>
    <lineage>
        <taxon>Eukaryota</taxon>
        <taxon>Viridiplantae</taxon>
        <taxon>Streptophyta</taxon>
        <taxon>Embryophyta</taxon>
        <taxon>Tracheophyta</taxon>
        <taxon>Spermatophyta</taxon>
        <taxon>Magnoliopsida</taxon>
        <taxon>eudicotyledons</taxon>
        <taxon>Gunneridae</taxon>
        <taxon>Pentapetalae</taxon>
        <taxon>rosids</taxon>
        <taxon>fabids</taxon>
        <taxon>Fabales</taxon>
        <taxon>Fabaceae</taxon>
        <taxon>Papilionoideae</taxon>
        <taxon>50 kb inversion clade</taxon>
        <taxon>NPAAA clade</taxon>
        <taxon>Hologalegina</taxon>
        <taxon>IRL clade</taxon>
        <taxon>Trifolieae</taxon>
        <taxon>Trifolium</taxon>
    </lineage>
</organism>
<feature type="non-terminal residue" evidence="1">
    <location>
        <position position="34"/>
    </location>
</feature>